<dbReference type="AlphaFoldDB" id="A0A645H320"/>
<proteinExistence type="predicted"/>
<accession>A0A645H320</accession>
<organism evidence="1">
    <name type="scientific">bioreactor metagenome</name>
    <dbReference type="NCBI Taxonomy" id="1076179"/>
    <lineage>
        <taxon>unclassified sequences</taxon>
        <taxon>metagenomes</taxon>
        <taxon>ecological metagenomes</taxon>
    </lineage>
</organism>
<gene>
    <name evidence="1" type="ORF">SDC9_180573</name>
</gene>
<reference evidence="1" key="1">
    <citation type="submission" date="2019-08" db="EMBL/GenBank/DDBJ databases">
        <authorList>
            <person name="Kucharzyk K."/>
            <person name="Murdoch R.W."/>
            <person name="Higgins S."/>
            <person name="Loffler F."/>
        </authorList>
    </citation>
    <scope>NUCLEOTIDE SEQUENCE</scope>
</reference>
<name>A0A645H320_9ZZZZ</name>
<sequence length="182" mass="19031">MLSGAAITQIGSPAQILLTLLDGLQPRGISTLVLDPNGLLATLGATAKILPILPVQVLETKAFTNLATAITIESNAKSGTPIASARLRKGDKVSKAIEIKQGALTSLPLKIGETATLELSLGRNARIAAYDLAETSFKVRGGLCGIVIDSRGRPLSLPADKAKRGALFQIWKDALLKNSLVQ</sequence>
<comment type="caution">
    <text evidence="1">The sequence shown here is derived from an EMBL/GenBank/DDBJ whole genome shotgun (WGS) entry which is preliminary data.</text>
</comment>
<protein>
    <submittedName>
        <fullName evidence="1">Uncharacterized protein</fullName>
    </submittedName>
</protein>
<evidence type="ECO:0000313" key="1">
    <source>
        <dbReference type="EMBL" id="MPN33090.1"/>
    </source>
</evidence>
<dbReference type="EMBL" id="VSSQ01085433">
    <property type="protein sequence ID" value="MPN33090.1"/>
    <property type="molecule type" value="Genomic_DNA"/>
</dbReference>